<dbReference type="Gene3D" id="3.40.430.10">
    <property type="entry name" value="Dihydrofolate Reductase, subunit A"/>
    <property type="match status" value="1"/>
</dbReference>
<dbReference type="AlphaFoldDB" id="A0A6V3R9W5"/>
<feature type="domain" description="Bacterial bifunctional deaminase-reductase C-terminal" evidence="1">
    <location>
        <begin position="6"/>
        <end position="172"/>
    </location>
</feature>
<dbReference type="PANTHER" id="PTHR38011">
    <property type="entry name" value="DIHYDROFOLATE REDUCTASE FAMILY PROTEIN (AFU_ORTHOLOGUE AFUA_8G06820)"/>
    <property type="match status" value="1"/>
</dbReference>
<proteinExistence type="predicted"/>
<dbReference type="Pfam" id="PF01872">
    <property type="entry name" value="RibD_C"/>
    <property type="match status" value="1"/>
</dbReference>
<dbReference type="GO" id="GO:0009231">
    <property type="term" value="P:riboflavin biosynthetic process"/>
    <property type="evidence" value="ECO:0007669"/>
    <property type="project" value="InterPro"/>
</dbReference>
<dbReference type="SUPFAM" id="SSF53597">
    <property type="entry name" value="Dihydrofolate reductase-like"/>
    <property type="match status" value="1"/>
</dbReference>
<protein>
    <recommendedName>
        <fullName evidence="1">Bacterial bifunctional deaminase-reductase C-terminal domain-containing protein</fullName>
    </recommendedName>
</protein>
<organism evidence="2">
    <name type="scientific">Lotharella globosa</name>
    <dbReference type="NCBI Taxonomy" id="91324"/>
    <lineage>
        <taxon>Eukaryota</taxon>
        <taxon>Sar</taxon>
        <taxon>Rhizaria</taxon>
        <taxon>Cercozoa</taxon>
        <taxon>Chlorarachniophyceae</taxon>
        <taxon>Lotharella</taxon>
    </lineage>
</organism>
<name>A0A6V3R9W5_9EUKA</name>
<sequence length="193" mass="20990">MESTGKVRVYIACSLDGFIAGPKGELDWLEQSADKDDDKKSDTQVQAGAVTFEEMLSNTGCMLMGRTTYDTVVGFGPEMWAYGDIPVHVLTHRELPPSKHNAKAVSGSLQDAVQNALAAAKGKDVYVDGGSMIRQALDAGLVDDMIITMIPIVLGKGISLFAGASQRHPLEFYGNFKYNQTVQLHARPIRKQK</sequence>
<gene>
    <name evidence="2" type="ORF">LGLO00237_LOCUS26544</name>
</gene>
<evidence type="ECO:0000313" key="2">
    <source>
        <dbReference type="EMBL" id="CAE0674770.1"/>
    </source>
</evidence>
<dbReference type="PANTHER" id="PTHR38011:SF11">
    <property type="entry name" value="2,5-DIAMINO-6-RIBOSYLAMINO-4(3H)-PYRIMIDINONE 5'-PHOSPHATE REDUCTASE"/>
    <property type="match status" value="1"/>
</dbReference>
<dbReference type="InterPro" id="IPR002734">
    <property type="entry name" value="RibDG_C"/>
</dbReference>
<dbReference type="InterPro" id="IPR024072">
    <property type="entry name" value="DHFR-like_dom_sf"/>
</dbReference>
<dbReference type="InterPro" id="IPR050765">
    <property type="entry name" value="Riboflavin_Biosynth_HTPR"/>
</dbReference>
<dbReference type="GO" id="GO:0008703">
    <property type="term" value="F:5-amino-6-(5-phosphoribosylamino)uracil reductase activity"/>
    <property type="evidence" value="ECO:0007669"/>
    <property type="project" value="InterPro"/>
</dbReference>
<reference evidence="2" key="1">
    <citation type="submission" date="2021-01" db="EMBL/GenBank/DDBJ databases">
        <authorList>
            <person name="Corre E."/>
            <person name="Pelletier E."/>
            <person name="Niang G."/>
            <person name="Scheremetjew M."/>
            <person name="Finn R."/>
            <person name="Kale V."/>
            <person name="Holt S."/>
            <person name="Cochrane G."/>
            <person name="Meng A."/>
            <person name="Brown T."/>
            <person name="Cohen L."/>
        </authorList>
    </citation>
    <scope>NUCLEOTIDE SEQUENCE</scope>
    <source>
        <strain evidence="2">CCCM811</strain>
    </source>
</reference>
<accession>A0A6V3R9W5</accession>
<evidence type="ECO:0000259" key="1">
    <source>
        <dbReference type="Pfam" id="PF01872"/>
    </source>
</evidence>
<dbReference type="EMBL" id="HBIV01037223">
    <property type="protein sequence ID" value="CAE0674770.1"/>
    <property type="molecule type" value="Transcribed_RNA"/>
</dbReference>